<protein>
    <submittedName>
        <fullName evidence="1">AAA family ATPase</fullName>
    </submittedName>
</protein>
<reference evidence="1 2" key="1">
    <citation type="submission" date="2020-09" db="EMBL/GenBank/DDBJ databases">
        <title>Characterization and genome sequencing of Ruminiclostridium sp. nov. MA18.</title>
        <authorList>
            <person name="Rettenmaier R."/>
            <person name="Kowollik M.-L."/>
            <person name="Liebl W."/>
            <person name="Zverlov V."/>
        </authorList>
    </citation>
    <scope>NUCLEOTIDE SEQUENCE [LARGE SCALE GENOMIC DNA]</scope>
    <source>
        <strain evidence="1 2">MA18</strain>
    </source>
</reference>
<dbReference type="EMBL" id="CP061336">
    <property type="protein sequence ID" value="QNU66014.1"/>
    <property type="molecule type" value="Genomic_DNA"/>
</dbReference>
<organism evidence="1 2">
    <name type="scientific">Ruminiclostridium herbifermentans</name>
    <dbReference type="NCBI Taxonomy" id="2488810"/>
    <lineage>
        <taxon>Bacteria</taxon>
        <taxon>Bacillati</taxon>
        <taxon>Bacillota</taxon>
        <taxon>Clostridia</taxon>
        <taxon>Eubacteriales</taxon>
        <taxon>Oscillospiraceae</taxon>
        <taxon>Ruminiclostridium</taxon>
    </lineage>
</organism>
<dbReference type="RefSeq" id="WP_137696762.1">
    <property type="nucleotide sequence ID" value="NZ_CP061336.1"/>
</dbReference>
<dbReference type="SUPFAM" id="SSF52540">
    <property type="entry name" value="P-loop containing nucleoside triphosphate hydrolases"/>
    <property type="match status" value="1"/>
</dbReference>
<sequence length="181" mass="21207">MKKHIHITGASVSGTTTLAKALSRELGYRHFDTDDYYWLPTELPYTTKRPVNERLELLKNDLDKAEKWILYGSNCSWGDSLIELYDLVIFLYVPKETRMERLIQREKERYPKKRISLGGDLYDSHNAFVQWAAAYDDGGPKMRSLYVHNEWLKRLKCDVIRIEGMQSVKESMNIVMNKIGK</sequence>
<dbReference type="PANTHER" id="PTHR37816:SF2">
    <property type="entry name" value="DNA TOPOLOGY MODULATION PROTEIN FLAR-RELATED PROTEIN"/>
    <property type="match status" value="1"/>
</dbReference>
<dbReference type="InterPro" id="IPR052922">
    <property type="entry name" value="Cytidylate_Kinase-2"/>
</dbReference>
<evidence type="ECO:0000313" key="1">
    <source>
        <dbReference type="EMBL" id="QNU66014.1"/>
    </source>
</evidence>
<dbReference type="KEGG" id="rher:EHE19_014135"/>
<dbReference type="Proteomes" id="UP000306409">
    <property type="component" value="Chromosome"/>
</dbReference>
<proteinExistence type="predicted"/>
<evidence type="ECO:0000313" key="2">
    <source>
        <dbReference type="Proteomes" id="UP000306409"/>
    </source>
</evidence>
<dbReference type="AlphaFoldDB" id="A0A4U7JJ01"/>
<gene>
    <name evidence="1" type="ORF">EHE19_014135</name>
</gene>
<accession>A0A4U7JJ01</accession>
<dbReference type="NCBIfam" id="NF004861">
    <property type="entry name" value="PRK06217.1"/>
    <property type="match status" value="1"/>
</dbReference>
<keyword evidence="2" id="KW-1185">Reference proteome</keyword>
<dbReference type="Pfam" id="PF13238">
    <property type="entry name" value="AAA_18"/>
    <property type="match status" value="1"/>
</dbReference>
<dbReference type="Gene3D" id="3.40.50.300">
    <property type="entry name" value="P-loop containing nucleotide triphosphate hydrolases"/>
    <property type="match status" value="1"/>
</dbReference>
<name>A0A4U7JJ01_9FIRM</name>
<dbReference type="PANTHER" id="PTHR37816">
    <property type="entry name" value="YALI0E33011P"/>
    <property type="match status" value="1"/>
</dbReference>
<dbReference type="InterPro" id="IPR027417">
    <property type="entry name" value="P-loop_NTPase"/>
</dbReference>
<dbReference type="OrthoDB" id="9800332at2"/>